<gene>
    <name evidence="9" type="primary">mreD</name>
    <name evidence="9" type="ORF">FHG85_03090</name>
</gene>
<dbReference type="EMBL" id="CP041345">
    <property type="protein sequence ID" value="QKG79289.1"/>
    <property type="molecule type" value="Genomic_DNA"/>
</dbReference>
<dbReference type="KEGG" id="ttz:FHG85_03090"/>
<sequence length="170" mass="19664">MYNNVIKHTGFAFFLLLFQLLVLNNINFFGYANPYIYILVILLLPYSTPRWAMLLIGFLLGLVVDYFSNTLGLHATATLVLSYLRPIILSQWRFKSVQDVRGTPNISNTSLEWFSLYITISVLIHHLILFFIETFTLNHLGLTLLRVIISSGLSVVTILIIELWRLRKKE</sequence>
<evidence type="ECO:0000256" key="8">
    <source>
        <dbReference type="SAM" id="Phobius"/>
    </source>
</evidence>
<proteinExistence type="inferred from homology"/>
<reference evidence="9 10" key="1">
    <citation type="submission" date="2019-07" db="EMBL/GenBank/DDBJ databases">
        <title>Thalassofilum flectens gen. nov., sp. nov., a novel moderate thermophilic anaerobe from a shallow sea hot spring in Kunashir Island (Russia), representing a new family in the order Bacteroidales, and proposal of Thalassofilacea fam. nov.</title>
        <authorList>
            <person name="Kochetkova T.V."/>
            <person name="Podosokorskaya O.A."/>
            <person name="Novikov A."/>
            <person name="Elcheninov A.G."/>
            <person name="Toshchakov S.V."/>
            <person name="Kublanov I.V."/>
        </authorList>
    </citation>
    <scope>NUCLEOTIDE SEQUENCE [LARGE SCALE GENOMIC DNA]</scope>
    <source>
        <strain evidence="9 10">38-H</strain>
    </source>
</reference>
<evidence type="ECO:0000256" key="5">
    <source>
        <dbReference type="ARBA" id="ARBA00022960"/>
    </source>
</evidence>
<keyword evidence="5" id="KW-0133">Cell shape</keyword>
<organism evidence="9 10">
    <name type="scientific">Tenuifilum thalassicum</name>
    <dbReference type="NCBI Taxonomy" id="2590900"/>
    <lineage>
        <taxon>Bacteria</taxon>
        <taxon>Pseudomonadati</taxon>
        <taxon>Bacteroidota</taxon>
        <taxon>Bacteroidia</taxon>
        <taxon>Bacteroidales</taxon>
        <taxon>Tenuifilaceae</taxon>
        <taxon>Tenuifilum</taxon>
    </lineage>
</organism>
<keyword evidence="3" id="KW-1003">Cell membrane</keyword>
<dbReference type="InterPro" id="IPR007227">
    <property type="entry name" value="Cell_shape_determining_MreD"/>
</dbReference>
<evidence type="ECO:0000313" key="10">
    <source>
        <dbReference type="Proteomes" id="UP000500961"/>
    </source>
</evidence>
<feature type="transmembrane region" description="Helical" evidence="8">
    <location>
        <begin position="113"/>
        <end position="132"/>
    </location>
</feature>
<protein>
    <submittedName>
        <fullName evidence="9">Rod shape-determining protein MreD</fullName>
    </submittedName>
</protein>
<dbReference type="GO" id="GO:0005886">
    <property type="term" value="C:plasma membrane"/>
    <property type="evidence" value="ECO:0007669"/>
    <property type="project" value="UniProtKB-SubCell"/>
</dbReference>
<comment type="similarity">
    <text evidence="2">Belongs to the MreD family.</text>
</comment>
<dbReference type="RefSeq" id="WP_173072905.1">
    <property type="nucleotide sequence ID" value="NZ_CP041345.1"/>
</dbReference>
<keyword evidence="7 8" id="KW-0472">Membrane</keyword>
<name>A0A7D3Y3C9_9BACT</name>
<feature type="transmembrane region" description="Helical" evidence="8">
    <location>
        <begin position="6"/>
        <end position="23"/>
    </location>
</feature>
<dbReference type="GO" id="GO:0008360">
    <property type="term" value="P:regulation of cell shape"/>
    <property type="evidence" value="ECO:0007669"/>
    <property type="project" value="UniProtKB-KW"/>
</dbReference>
<feature type="transmembrane region" description="Helical" evidence="8">
    <location>
        <begin position="71"/>
        <end position="92"/>
    </location>
</feature>
<evidence type="ECO:0000256" key="7">
    <source>
        <dbReference type="ARBA" id="ARBA00023136"/>
    </source>
</evidence>
<evidence type="ECO:0000256" key="1">
    <source>
        <dbReference type="ARBA" id="ARBA00004651"/>
    </source>
</evidence>
<feature type="transmembrane region" description="Helical" evidence="8">
    <location>
        <begin position="35"/>
        <end position="59"/>
    </location>
</feature>
<comment type="subcellular location">
    <subcellularLocation>
        <location evidence="1">Cell membrane</location>
        <topology evidence="1">Multi-pass membrane protein</topology>
    </subcellularLocation>
</comment>
<keyword evidence="4 8" id="KW-0812">Transmembrane</keyword>
<evidence type="ECO:0000256" key="2">
    <source>
        <dbReference type="ARBA" id="ARBA00007776"/>
    </source>
</evidence>
<evidence type="ECO:0000256" key="6">
    <source>
        <dbReference type="ARBA" id="ARBA00022989"/>
    </source>
</evidence>
<keyword evidence="10" id="KW-1185">Reference proteome</keyword>
<keyword evidence="6 8" id="KW-1133">Transmembrane helix</keyword>
<evidence type="ECO:0000256" key="4">
    <source>
        <dbReference type="ARBA" id="ARBA00022692"/>
    </source>
</evidence>
<accession>A0A7D3Y3C9</accession>
<dbReference type="Proteomes" id="UP000500961">
    <property type="component" value="Chromosome"/>
</dbReference>
<dbReference type="AlphaFoldDB" id="A0A7D3Y3C9"/>
<feature type="transmembrane region" description="Helical" evidence="8">
    <location>
        <begin position="144"/>
        <end position="164"/>
    </location>
</feature>
<evidence type="ECO:0000256" key="3">
    <source>
        <dbReference type="ARBA" id="ARBA00022475"/>
    </source>
</evidence>
<dbReference type="NCBIfam" id="TIGR03426">
    <property type="entry name" value="shape_MreD"/>
    <property type="match status" value="1"/>
</dbReference>
<evidence type="ECO:0000313" key="9">
    <source>
        <dbReference type="EMBL" id="QKG79289.1"/>
    </source>
</evidence>